<comment type="caution">
    <text evidence="2">The sequence shown here is derived from an EMBL/GenBank/DDBJ whole genome shotgun (WGS) entry which is preliminary data.</text>
</comment>
<dbReference type="AlphaFoldDB" id="A0A835ACA1"/>
<evidence type="ECO:0000313" key="3">
    <source>
        <dbReference type="Proteomes" id="UP000636709"/>
    </source>
</evidence>
<dbReference type="EMBL" id="JACEFO010002663">
    <property type="protein sequence ID" value="KAF8652314.1"/>
    <property type="molecule type" value="Genomic_DNA"/>
</dbReference>
<evidence type="ECO:0000259" key="1">
    <source>
        <dbReference type="Pfam" id="PF22936"/>
    </source>
</evidence>
<name>A0A835ACA1_9POAL</name>
<gene>
    <name evidence="2" type="ORF">HU200_062841</name>
</gene>
<feature type="domain" description="Retrovirus-related Pol polyprotein from transposon TNT 1-94-like beta-barrel" evidence="1">
    <location>
        <begin position="38"/>
        <end position="111"/>
    </location>
</feature>
<evidence type="ECO:0000313" key="2">
    <source>
        <dbReference type="EMBL" id="KAF8652314.1"/>
    </source>
</evidence>
<accession>A0A835ACA1</accession>
<reference evidence="2" key="1">
    <citation type="submission" date="2020-07" db="EMBL/GenBank/DDBJ databases">
        <title>Genome sequence and genetic diversity analysis of an under-domesticated orphan crop, white fonio (Digitaria exilis).</title>
        <authorList>
            <person name="Bennetzen J.L."/>
            <person name="Chen S."/>
            <person name="Ma X."/>
            <person name="Wang X."/>
            <person name="Yssel A.E.J."/>
            <person name="Chaluvadi S.R."/>
            <person name="Johnson M."/>
            <person name="Gangashetty P."/>
            <person name="Hamidou F."/>
            <person name="Sanogo M.D."/>
            <person name="Zwaenepoel A."/>
            <person name="Wallace J."/>
            <person name="Van De Peer Y."/>
            <person name="Van Deynze A."/>
        </authorList>
    </citation>
    <scope>NUCLEOTIDE SEQUENCE</scope>
    <source>
        <tissue evidence="2">Leaves</tissue>
    </source>
</reference>
<dbReference type="Proteomes" id="UP000636709">
    <property type="component" value="Unassembled WGS sequence"/>
</dbReference>
<organism evidence="2 3">
    <name type="scientific">Digitaria exilis</name>
    <dbReference type="NCBI Taxonomy" id="1010633"/>
    <lineage>
        <taxon>Eukaryota</taxon>
        <taxon>Viridiplantae</taxon>
        <taxon>Streptophyta</taxon>
        <taxon>Embryophyta</taxon>
        <taxon>Tracheophyta</taxon>
        <taxon>Spermatophyta</taxon>
        <taxon>Magnoliopsida</taxon>
        <taxon>Liliopsida</taxon>
        <taxon>Poales</taxon>
        <taxon>Poaceae</taxon>
        <taxon>PACMAD clade</taxon>
        <taxon>Panicoideae</taxon>
        <taxon>Panicodae</taxon>
        <taxon>Paniceae</taxon>
        <taxon>Anthephorinae</taxon>
        <taxon>Digitaria</taxon>
    </lineage>
</organism>
<proteinExistence type="predicted"/>
<protein>
    <recommendedName>
        <fullName evidence="1">Retrovirus-related Pol polyprotein from transposon TNT 1-94-like beta-barrel domain-containing protein</fullName>
    </recommendedName>
</protein>
<dbReference type="InterPro" id="IPR054722">
    <property type="entry name" value="PolX-like_BBD"/>
</dbReference>
<dbReference type="Pfam" id="PF22936">
    <property type="entry name" value="Pol_BBD"/>
    <property type="match status" value="1"/>
</dbReference>
<keyword evidence="3" id="KW-1185">Reference proteome</keyword>
<sequence>MAAPSPVSPATPAGPNLCIPYEEGSNNSSGNAGRKSTWLIATAACHHMTGNRSLILNLSPIGIQVVHSANGSPMQVCGTGSVETENVVLTDVWYVPELTENLVSVGQLTELNLSITFGRGEVIITKISDGSVVGKARMGSDGMYAVDFLKVQLN</sequence>
<dbReference type="OrthoDB" id="778489at2759"/>